<evidence type="ECO:0000256" key="3">
    <source>
        <dbReference type="ARBA" id="ARBA00022741"/>
    </source>
</evidence>
<dbReference type="SUPFAM" id="SSF54368">
    <property type="entry name" value="Glutamine synthetase, N-terminal domain"/>
    <property type="match status" value="1"/>
</dbReference>
<dbReference type="Pfam" id="PF00120">
    <property type="entry name" value="Gln-synt_C"/>
    <property type="match status" value="1"/>
</dbReference>
<dbReference type="SMART" id="SM01230">
    <property type="entry name" value="Gln-synt_C"/>
    <property type="match status" value="1"/>
</dbReference>
<name>A0A2M8QA28_9CHLR</name>
<sequence>MTSSAREILTRIQAHNVRFVRFIWCDNANVIRAKAVRTTFIESYLHGEGVGIAAAQQALPVMYDALAPGSGLTPAGEAHMRADWSTFAALPYAPGHARVLTDIYDGEQPWAHCPRSFLRRMIARAADHGVHIFAAFENEFSLLRPSESGPQPFDTTVFCQTWALDQATPIINAITDALEAQGLQVEMAYPESGPGQFELPVRYADALRAADNQIIFRETVKGVARQHGALASFVPKIYPDKAGNGAHLHFSLQRNGRSIVVEPDRPHVLTAEMRAFMAGVLHHLPALMALTTPSTNSFKRIRPRFWSGAYTCWGIGNREAALRAPQPAAGQPITNVELKTSDATANPYLSLGAVIAAGVDGLAKGMTLGEPVNGDPADLSEAERAARGIRQLPATLGEAIAALEQDAVLLDALGDALARSYLAVRRAEWEAMKDLPHAEEVQLLLERY</sequence>
<reference evidence="8 9" key="1">
    <citation type="submission" date="2017-11" db="EMBL/GenBank/DDBJ databases">
        <title>Evolution of Phototrophy in the Chloroflexi Phylum Driven by Horizontal Gene Transfer.</title>
        <authorList>
            <person name="Ward L.M."/>
            <person name="Hemp J."/>
            <person name="Shih P.M."/>
            <person name="Mcglynn S.E."/>
            <person name="Fischer W."/>
        </authorList>
    </citation>
    <scope>NUCLEOTIDE SEQUENCE [LARGE SCALE GENOMIC DNA]</scope>
    <source>
        <strain evidence="8">JP3_7</strain>
    </source>
</reference>
<keyword evidence="3" id="KW-0547">Nucleotide-binding</keyword>
<protein>
    <submittedName>
        <fullName evidence="8">Glutamine synthetase</fullName>
    </submittedName>
</protein>
<dbReference type="PROSITE" id="PS51987">
    <property type="entry name" value="GS_CATALYTIC"/>
    <property type="match status" value="1"/>
</dbReference>
<dbReference type="InterPro" id="IPR008147">
    <property type="entry name" value="Gln_synt_N"/>
</dbReference>
<keyword evidence="4" id="KW-0067">ATP-binding</keyword>
<keyword evidence="2" id="KW-0436">Ligase</keyword>
<dbReference type="Pfam" id="PF16952">
    <property type="entry name" value="Gln-synt_N_2"/>
    <property type="match status" value="1"/>
</dbReference>
<feature type="domain" description="GS catalytic" evidence="7">
    <location>
        <begin position="114"/>
        <end position="448"/>
    </location>
</feature>
<dbReference type="GO" id="GO:0004356">
    <property type="term" value="F:glutamine synthetase activity"/>
    <property type="evidence" value="ECO:0007669"/>
    <property type="project" value="InterPro"/>
</dbReference>
<evidence type="ECO:0000313" key="8">
    <source>
        <dbReference type="EMBL" id="PJF46641.1"/>
    </source>
</evidence>
<accession>A0A2M8QA28</accession>
<dbReference type="EMBL" id="PGTN01000117">
    <property type="protein sequence ID" value="PJF46641.1"/>
    <property type="molecule type" value="Genomic_DNA"/>
</dbReference>
<dbReference type="InterPro" id="IPR036651">
    <property type="entry name" value="Gln_synt_N_sf"/>
</dbReference>
<evidence type="ECO:0000256" key="4">
    <source>
        <dbReference type="ARBA" id="ARBA00022840"/>
    </source>
</evidence>
<dbReference type="AlphaFoldDB" id="A0A2M8QA28"/>
<evidence type="ECO:0000313" key="9">
    <source>
        <dbReference type="Proteomes" id="UP000230790"/>
    </source>
</evidence>
<evidence type="ECO:0000256" key="1">
    <source>
        <dbReference type="ARBA" id="ARBA00009897"/>
    </source>
</evidence>
<dbReference type="InterPro" id="IPR008146">
    <property type="entry name" value="Gln_synth_cat_dom"/>
</dbReference>
<comment type="similarity">
    <text evidence="1 5 6">Belongs to the glutamine synthetase family.</text>
</comment>
<dbReference type="Gene3D" id="3.10.20.70">
    <property type="entry name" value="Glutamine synthetase, N-terminal domain"/>
    <property type="match status" value="1"/>
</dbReference>
<gene>
    <name evidence="8" type="ORF">CUN48_12765</name>
</gene>
<evidence type="ECO:0000259" key="7">
    <source>
        <dbReference type="PROSITE" id="PS51987"/>
    </source>
</evidence>
<evidence type="ECO:0000256" key="6">
    <source>
        <dbReference type="RuleBase" id="RU000384"/>
    </source>
</evidence>
<dbReference type="Gene3D" id="3.30.590.10">
    <property type="entry name" value="Glutamine synthetase/guanido kinase, catalytic domain"/>
    <property type="match status" value="1"/>
</dbReference>
<dbReference type="GO" id="GO:0005524">
    <property type="term" value="F:ATP binding"/>
    <property type="evidence" value="ECO:0007669"/>
    <property type="project" value="UniProtKB-KW"/>
</dbReference>
<evidence type="ECO:0000256" key="2">
    <source>
        <dbReference type="ARBA" id="ARBA00022598"/>
    </source>
</evidence>
<comment type="caution">
    <text evidence="8">The sequence shown here is derived from an EMBL/GenBank/DDBJ whole genome shotgun (WGS) entry which is preliminary data.</text>
</comment>
<dbReference type="SUPFAM" id="SSF55931">
    <property type="entry name" value="Glutamine synthetase/guanido kinase"/>
    <property type="match status" value="1"/>
</dbReference>
<proteinExistence type="inferred from homology"/>
<organism evidence="8 9">
    <name type="scientific">Candidatus Thermofonsia Clade 3 bacterium</name>
    <dbReference type="NCBI Taxonomy" id="2364212"/>
    <lineage>
        <taxon>Bacteria</taxon>
        <taxon>Bacillati</taxon>
        <taxon>Chloroflexota</taxon>
        <taxon>Candidatus Thermofontia</taxon>
        <taxon>Candidatus Thermofonsia Clade 3</taxon>
    </lineage>
</organism>
<evidence type="ECO:0000256" key="5">
    <source>
        <dbReference type="PROSITE-ProRule" id="PRU01331"/>
    </source>
</evidence>
<dbReference type="InterPro" id="IPR014746">
    <property type="entry name" value="Gln_synth/guanido_kin_cat_dom"/>
</dbReference>
<dbReference type="PANTHER" id="PTHR43785">
    <property type="entry name" value="GAMMA-GLUTAMYLPUTRESCINE SYNTHETASE"/>
    <property type="match status" value="1"/>
</dbReference>
<dbReference type="Proteomes" id="UP000230790">
    <property type="component" value="Unassembled WGS sequence"/>
</dbReference>
<dbReference type="PANTHER" id="PTHR43785:SF2">
    <property type="entry name" value="TYPE-1 GLUTAMINE SYNTHETASE 1"/>
    <property type="match status" value="1"/>
</dbReference>
<dbReference type="GO" id="GO:0006542">
    <property type="term" value="P:glutamine biosynthetic process"/>
    <property type="evidence" value="ECO:0007669"/>
    <property type="project" value="InterPro"/>
</dbReference>